<dbReference type="Proteomes" id="UP000189733">
    <property type="component" value="Unassembled WGS sequence"/>
</dbReference>
<dbReference type="RefSeq" id="WP_078684472.1">
    <property type="nucleotide sequence ID" value="NZ_FUYA01000003.1"/>
</dbReference>
<dbReference type="PROSITE" id="PS01124">
    <property type="entry name" value="HTH_ARAC_FAMILY_2"/>
    <property type="match status" value="1"/>
</dbReference>
<keyword evidence="2" id="KW-0238">DNA-binding</keyword>
<dbReference type="PROSITE" id="PS00041">
    <property type="entry name" value="HTH_ARAC_FAMILY_1"/>
    <property type="match status" value="1"/>
</dbReference>
<dbReference type="PANTHER" id="PTHR40055">
    <property type="entry name" value="TRANSCRIPTIONAL REGULATOR YGIV-RELATED"/>
    <property type="match status" value="1"/>
</dbReference>
<keyword evidence="6" id="KW-1185">Reference proteome</keyword>
<dbReference type="SMART" id="SM00871">
    <property type="entry name" value="AraC_E_bind"/>
    <property type="match status" value="1"/>
</dbReference>
<dbReference type="InterPro" id="IPR011256">
    <property type="entry name" value="Reg_factor_effector_dom_sf"/>
</dbReference>
<keyword evidence="1" id="KW-0805">Transcription regulation</keyword>
<dbReference type="InterPro" id="IPR029442">
    <property type="entry name" value="GyrI-like"/>
</dbReference>
<accession>A0A1T4VYP4</accession>
<dbReference type="GO" id="GO:0043565">
    <property type="term" value="F:sequence-specific DNA binding"/>
    <property type="evidence" value="ECO:0007669"/>
    <property type="project" value="InterPro"/>
</dbReference>
<evidence type="ECO:0000259" key="4">
    <source>
        <dbReference type="PROSITE" id="PS01124"/>
    </source>
</evidence>
<dbReference type="Pfam" id="PF06445">
    <property type="entry name" value="GyrI-like"/>
    <property type="match status" value="1"/>
</dbReference>
<gene>
    <name evidence="5" type="ORF">SAMN02745702_01171</name>
</gene>
<keyword evidence="3" id="KW-0804">Transcription</keyword>
<dbReference type="OrthoDB" id="5337216at2"/>
<sequence length="287" mass="32719">MKMNSTKTKQDYAQRMDKVCEYIQRNSERHISLDDLAQEANFSKYHFHRIFTGMVGETVKSYLRRVRLEHAASKLCLTNDPLLRIALEGGFESHAAFTRAFRKQFGQTPSSYRKNNSWKKREQRMTYWKNISLEVALVERPAMNVACVRHVGHYRECGKAWEKLCSWAGPLGLLKPDMQRIGVCYSDPDITPADKIMYDACLEITQPVQGNDVVTIKTLEGGSYAQAIHCGPYDTVSETYSQLCGQWLPQHGYRIASEPSFEVYLNDPGTTAPEDLRTEIHVPLASA</sequence>
<protein>
    <submittedName>
        <fullName evidence="5">AraC family transcriptional regulator</fullName>
    </submittedName>
</protein>
<dbReference type="PANTHER" id="PTHR40055:SF1">
    <property type="entry name" value="TRANSCRIPTIONAL REGULATOR YGIV-RELATED"/>
    <property type="match status" value="1"/>
</dbReference>
<dbReference type="InterPro" id="IPR050908">
    <property type="entry name" value="SmbC-like"/>
</dbReference>
<dbReference type="Gene3D" id="3.20.80.10">
    <property type="entry name" value="Regulatory factor, effector binding domain"/>
    <property type="match status" value="1"/>
</dbReference>
<proteinExistence type="predicted"/>
<dbReference type="InterPro" id="IPR018062">
    <property type="entry name" value="HTH_AraC-typ_CS"/>
</dbReference>
<evidence type="ECO:0000256" key="3">
    <source>
        <dbReference type="ARBA" id="ARBA00023163"/>
    </source>
</evidence>
<name>A0A1T4VYP4_9BACT</name>
<dbReference type="InterPro" id="IPR020449">
    <property type="entry name" value="Tscrpt_reg_AraC-type_HTH"/>
</dbReference>
<feature type="domain" description="HTH araC/xylS-type" evidence="4">
    <location>
        <begin position="17"/>
        <end position="115"/>
    </location>
</feature>
<dbReference type="STRING" id="1121442.SAMN02745702_01171"/>
<evidence type="ECO:0000313" key="6">
    <source>
        <dbReference type="Proteomes" id="UP000189733"/>
    </source>
</evidence>
<organism evidence="5 6">
    <name type="scientific">Desulfobaculum bizertense DSM 18034</name>
    <dbReference type="NCBI Taxonomy" id="1121442"/>
    <lineage>
        <taxon>Bacteria</taxon>
        <taxon>Pseudomonadati</taxon>
        <taxon>Thermodesulfobacteriota</taxon>
        <taxon>Desulfovibrionia</taxon>
        <taxon>Desulfovibrionales</taxon>
        <taxon>Desulfovibrionaceae</taxon>
        <taxon>Desulfobaculum</taxon>
    </lineage>
</organism>
<evidence type="ECO:0000313" key="5">
    <source>
        <dbReference type="EMBL" id="SKA69611.1"/>
    </source>
</evidence>
<dbReference type="SUPFAM" id="SSF46689">
    <property type="entry name" value="Homeodomain-like"/>
    <property type="match status" value="2"/>
</dbReference>
<evidence type="ECO:0000256" key="1">
    <source>
        <dbReference type="ARBA" id="ARBA00023015"/>
    </source>
</evidence>
<evidence type="ECO:0000256" key="2">
    <source>
        <dbReference type="ARBA" id="ARBA00023125"/>
    </source>
</evidence>
<reference evidence="5 6" key="1">
    <citation type="submission" date="2017-02" db="EMBL/GenBank/DDBJ databases">
        <authorList>
            <person name="Peterson S.W."/>
        </authorList>
    </citation>
    <scope>NUCLEOTIDE SEQUENCE [LARGE SCALE GENOMIC DNA]</scope>
    <source>
        <strain evidence="5 6">DSM 18034</strain>
    </source>
</reference>
<dbReference type="InterPro" id="IPR009057">
    <property type="entry name" value="Homeodomain-like_sf"/>
</dbReference>
<dbReference type="Pfam" id="PF12833">
    <property type="entry name" value="HTH_18"/>
    <property type="match status" value="1"/>
</dbReference>
<dbReference type="Gene3D" id="1.10.10.60">
    <property type="entry name" value="Homeodomain-like"/>
    <property type="match status" value="2"/>
</dbReference>
<dbReference type="GO" id="GO:0003700">
    <property type="term" value="F:DNA-binding transcription factor activity"/>
    <property type="evidence" value="ECO:0007669"/>
    <property type="project" value="InterPro"/>
</dbReference>
<dbReference type="PRINTS" id="PR00032">
    <property type="entry name" value="HTHARAC"/>
</dbReference>
<dbReference type="InterPro" id="IPR010499">
    <property type="entry name" value="AraC_E-bd"/>
</dbReference>
<dbReference type="AlphaFoldDB" id="A0A1T4VYP4"/>
<dbReference type="InterPro" id="IPR018060">
    <property type="entry name" value="HTH_AraC"/>
</dbReference>
<dbReference type="SMART" id="SM00342">
    <property type="entry name" value="HTH_ARAC"/>
    <property type="match status" value="1"/>
</dbReference>
<dbReference type="SUPFAM" id="SSF55136">
    <property type="entry name" value="Probable bacterial effector-binding domain"/>
    <property type="match status" value="1"/>
</dbReference>
<dbReference type="EMBL" id="FUYA01000003">
    <property type="protein sequence ID" value="SKA69611.1"/>
    <property type="molecule type" value="Genomic_DNA"/>
</dbReference>